<dbReference type="Proteomes" id="UP000053097">
    <property type="component" value="Unassembled WGS sequence"/>
</dbReference>
<sequence length="179" mass="20196">MKVTLASLDEFQERDSGWALSKILNLIVNVNKYSPIRAGCIIDVPRAIQVKRAVVNVRAKDNAYFAWAVVAALYPCTKNADRTVHYPDYTTVLDVSVIEFPMTLDQIGRFERGNDISIIVFVEDNDGKRGVIVPLRLTDRKRDRHVNLLYVPDSRAGQPGHFAWIGDLSRLVSAQLSRK</sequence>
<name>A0A026X2R9_OOCBI</name>
<dbReference type="OrthoDB" id="7547411at2759"/>
<dbReference type="PANTHER" id="PTHR31511">
    <property type="entry name" value="PROTEIN CBG23764"/>
    <property type="match status" value="1"/>
</dbReference>
<proteinExistence type="predicted"/>
<gene>
    <name evidence="1" type="ORF">X777_04050</name>
</gene>
<reference evidence="1 2" key="1">
    <citation type="journal article" date="2014" name="Curr. Biol.">
        <title>The genome of the clonal raider ant Cerapachys biroi.</title>
        <authorList>
            <person name="Oxley P.R."/>
            <person name="Ji L."/>
            <person name="Fetter-Pruneda I."/>
            <person name="McKenzie S.K."/>
            <person name="Li C."/>
            <person name="Hu H."/>
            <person name="Zhang G."/>
            <person name="Kronauer D.J."/>
        </authorList>
    </citation>
    <scope>NUCLEOTIDE SEQUENCE [LARGE SCALE GENOMIC DNA]</scope>
</reference>
<dbReference type="EMBL" id="KK107022">
    <property type="protein sequence ID" value="EZA62311.1"/>
    <property type="molecule type" value="Genomic_DNA"/>
</dbReference>
<dbReference type="STRING" id="2015173.A0A026X2R9"/>
<keyword evidence="2" id="KW-1185">Reference proteome</keyword>
<dbReference type="AlphaFoldDB" id="A0A026X2R9"/>
<accession>A0A026X2R9</accession>
<organism evidence="1 2">
    <name type="scientific">Ooceraea biroi</name>
    <name type="common">Clonal raider ant</name>
    <name type="synonym">Cerapachys biroi</name>
    <dbReference type="NCBI Taxonomy" id="2015173"/>
    <lineage>
        <taxon>Eukaryota</taxon>
        <taxon>Metazoa</taxon>
        <taxon>Ecdysozoa</taxon>
        <taxon>Arthropoda</taxon>
        <taxon>Hexapoda</taxon>
        <taxon>Insecta</taxon>
        <taxon>Pterygota</taxon>
        <taxon>Neoptera</taxon>
        <taxon>Endopterygota</taxon>
        <taxon>Hymenoptera</taxon>
        <taxon>Apocrita</taxon>
        <taxon>Aculeata</taxon>
        <taxon>Formicoidea</taxon>
        <taxon>Formicidae</taxon>
        <taxon>Dorylinae</taxon>
        <taxon>Ooceraea</taxon>
    </lineage>
</organism>
<evidence type="ECO:0000313" key="1">
    <source>
        <dbReference type="EMBL" id="EZA62311.1"/>
    </source>
</evidence>
<protein>
    <submittedName>
        <fullName evidence="1">Uncharacterized protein</fullName>
    </submittedName>
</protein>
<dbReference type="OMA" id="SHENYCK"/>
<evidence type="ECO:0000313" key="2">
    <source>
        <dbReference type="Proteomes" id="UP000053097"/>
    </source>
</evidence>
<dbReference type="PANTHER" id="PTHR31511:SF12">
    <property type="entry name" value="RHO TERMINATION FACTOR N-TERMINAL DOMAIN-CONTAINING PROTEIN"/>
    <property type="match status" value="1"/>
</dbReference>